<name>A0AAI8CJ48_FERIS</name>
<dbReference type="CDD" id="cd03798">
    <property type="entry name" value="GT4_WlbH-like"/>
    <property type="match status" value="1"/>
</dbReference>
<accession>A0AAI8CJ48</accession>
<proteinExistence type="predicted"/>
<dbReference type="GO" id="GO:0016757">
    <property type="term" value="F:glycosyltransferase activity"/>
    <property type="evidence" value="ECO:0007669"/>
    <property type="project" value="InterPro"/>
</dbReference>
<feature type="domain" description="Glycosyltransferase subfamily 4-like N-terminal" evidence="2">
    <location>
        <begin position="112"/>
        <end position="214"/>
    </location>
</feature>
<dbReference type="Gene3D" id="3.40.50.2000">
    <property type="entry name" value="Glycogen Phosphorylase B"/>
    <property type="match status" value="2"/>
</dbReference>
<dbReference type="KEGG" id="fia:NA23_00575"/>
<organism evidence="3 4">
    <name type="scientific">Fervidobacterium islandicum</name>
    <dbReference type="NCBI Taxonomy" id="2423"/>
    <lineage>
        <taxon>Bacteria</taxon>
        <taxon>Thermotogati</taxon>
        <taxon>Thermotogota</taxon>
        <taxon>Thermotogae</taxon>
        <taxon>Thermotogales</taxon>
        <taxon>Fervidobacteriaceae</taxon>
        <taxon>Fervidobacterium</taxon>
    </lineage>
</organism>
<dbReference type="InterPro" id="IPR001296">
    <property type="entry name" value="Glyco_trans_1"/>
</dbReference>
<dbReference type="AlphaFoldDB" id="A0AAI8CJ48"/>
<sequence>MKVFVLTNLFPREVNLASGSADGVFITRRIEQCVKLGIDYTAVPVWFKDGWLDSLARRLLRKEQINPVKEFNGVQYSRVDCKRKATWLVWRLIRKINLITEEHIIAKQAESFARCVESRFDLSSFDLIHAHGMYTPPAGLIAQILSEKYSKPYVLTVHGSDVNILMEKRKKVYLDVFESAQAVIFVSNALLEKARSFGYSGKNAVVIPNGYDPQIFRSLDKDQVRRQLGIYTEGYKYVGFVGNLIEIKRADKLVEIFDMIRKGYPKVKFIVVGVGHLRDKMEQEAEDKGLEVLFTGRLDQSEVAKYMNAMDVMVLPSRNEGWPCVVLEAQVCGTCVVGSSNGGIPEAIGFQEYVVEEGPDFEERFAKKVVEVLRSGYDRQKIVQRAQKYTWEYIVKMEKQVYEAVLQEKKEECITID</sequence>
<evidence type="ECO:0000313" key="4">
    <source>
        <dbReference type="Proteomes" id="UP000093740"/>
    </source>
</evidence>
<evidence type="ECO:0000313" key="3">
    <source>
        <dbReference type="EMBL" id="AMW31983.1"/>
    </source>
</evidence>
<evidence type="ECO:0000259" key="1">
    <source>
        <dbReference type="Pfam" id="PF00534"/>
    </source>
</evidence>
<dbReference type="InterPro" id="IPR028098">
    <property type="entry name" value="Glyco_trans_4-like_N"/>
</dbReference>
<dbReference type="RefSeq" id="WP_033192799.1">
    <property type="nucleotide sequence ID" value="NZ_CP014334.2"/>
</dbReference>
<dbReference type="Proteomes" id="UP000093740">
    <property type="component" value="Chromosome"/>
</dbReference>
<feature type="domain" description="Glycosyl transferase family 1" evidence="1">
    <location>
        <begin position="222"/>
        <end position="388"/>
    </location>
</feature>
<dbReference type="PANTHER" id="PTHR45947">
    <property type="entry name" value="SULFOQUINOVOSYL TRANSFERASE SQD2"/>
    <property type="match status" value="1"/>
</dbReference>
<dbReference type="InterPro" id="IPR050194">
    <property type="entry name" value="Glycosyltransferase_grp1"/>
</dbReference>
<protein>
    <submittedName>
        <fullName evidence="3">Glycosyltransferase family 4 protein</fullName>
    </submittedName>
</protein>
<dbReference type="SUPFAM" id="SSF53756">
    <property type="entry name" value="UDP-Glycosyltransferase/glycogen phosphorylase"/>
    <property type="match status" value="1"/>
</dbReference>
<evidence type="ECO:0000259" key="2">
    <source>
        <dbReference type="Pfam" id="PF13439"/>
    </source>
</evidence>
<dbReference type="PANTHER" id="PTHR45947:SF15">
    <property type="entry name" value="TEICHURONIC ACID BIOSYNTHESIS GLYCOSYLTRANSFERASE TUAC-RELATED"/>
    <property type="match status" value="1"/>
</dbReference>
<dbReference type="EMBL" id="CP014334">
    <property type="protein sequence ID" value="AMW31983.1"/>
    <property type="molecule type" value="Genomic_DNA"/>
</dbReference>
<dbReference type="FunFam" id="3.40.50.2000:FF:000344">
    <property type="entry name" value="Glycosyl transferase group 1"/>
    <property type="match status" value="1"/>
</dbReference>
<dbReference type="Pfam" id="PF00534">
    <property type="entry name" value="Glycos_transf_1"/>
    <property type="match status" value="1"/>
</dbReference>
<reference evidence="3 4" key="1">
    <citation type="journal article" date="2015" name="Stand. Genomic Sci.">
        <title>Genome sequence of a native-feather degrading extremely thermophilic Eubacterium, Fervidobacterium islandicum AW-1.</title>
        <authorList>
            <person name="Lee Y.J."/>
            <person name="Jeong H."/>
            <person name="Park G.S."/>
            <person name="Kwak Y."/>
            <person name="Lee S.J."/>
            <person name="Lee S.J."/>
            <person name="Park M.K."/>
            <person name="Kim J.Y."/>
            <person name="Kang H.K."/>
            <person name="Shin J.H."/>
            <person name="Lee D.W."/>
        </authorList>
    </citation>
    <scope>NUCLEOTIDE SEQUENCE [LARGE SCALE GENOMIC DNA]</scope>
    <source>
        <strain evidence="3 4">AW-1</strain>
    </source>
</reference>
<gene>
    <name evidence="3" type="ORF">NA23_00575</name>
</gene>
<dbReference type="Pfam" id="PF13439">
    <property type="entry name" value="Glyco_transf_4"/>
    <property type="match status" value="1"/>
</dbReference>
<keyword evidence="4" id="KW-1185">Reference proteome</keyword>